<feature type="region of interest" description="Disordered" evidence="2">
    <location>
        <begin position="1"/>
        <end position="31"/>
    </location>
</feature>
<dbReference type="InterPro" id="IPR001461">
    <property type="entry name" value="Aspartic_peptidase_A1"/>
</dbReference>
<dbReference type="GO" id="GO:0004190">
    <property type="term" value="F:aspartic-type endopeptidase activity"/>
    <property type="evidence" value="ECO:0007669"/>
    <property type="project" value="InterPro"/>
</dbReference>
<feature type="compositionally biased region" description="Basic and acidic residues" evidence="2">
    <location>
        <begin position="18"/>
        <end position="29"/>
    </location>
</feature>
<feature type="compositionally biased region" description="Basic and acidic residues" evidence="2">
    <location>
        <begin position="621"/>
        <end position="646"/>
    </location>
</feature>
<reference evidence="5 6" key="1">
    <citation type="submission" date="2019-02" db="EMBL/GenBank/DDBJ databases">
        <title>Genome sequencing of the rare red list fungi Dentipellis fragilis.</title>
        <authorList>
            <person name="Buettner E."/>
            <person name="Kellner H."/>
        </authorList>
    </citation>
    <scope>NUCLEOTIDE SEQUENCE [LARGE SCALE GENOMIC DNA]</scope>
    <source>
        <strain evidence="5 6">DSM 105465</strain>
    </source>
</reference>
<gene>
    <name evidence="5" type="ORF">EVG20_g5082</name>
</gene>
<dbReference type="SUPFAM" id="SSF50630">
    <property type="entry name" value="Acid proteases"/>
    <property type="match status" value="1"/>
</dbReference>
<keyword evidence="6" id="KW-1185">Reference proteome</keyword>
<feature type="region of interest" description="Disordered" evidence="2">
    <location>
        <begin position="511"/>
        <end position="537"/>
    </location>
</feature>
<dbReference type="PRINTS" id="PR00792">
    <property type="entry name" value="PEPSIN"/>
</dbReference>
<dbReference type="GO" id="GO:0006508">
    <property type="term" value="P:proteolysis"/>
    <property type="evidence" value="ECO:0007669"/>
    <property type="project" value="InterPro"/>
</dbReference>
<feature type="domain" description="Peptidase A1" evidence="4">
    <location>
        <begin position="52"/>
        <end position="401"/>
    </location>
</feature>
<keyword evidence="3" id="KW-0812">Transmembrane</keyword>
<evidence type="ECO:0000256" key="2">
    <source>
        <dbReference type="SAM" id="MobiDB-lite"/>
    </source>
</evidence>
<dbReference type="PANTHER" id="PTHR47966">
    <property type="entry name" value="BETA-SITE APP-CLEAVING ENZYME, ISOFORM A-RELATED"/>
    <property type="match status" value="1"/>
</dbReference>
<evidence type="ECO:0000313" key="6">
    <source>
        <dbReference type="Proteomes" id="UP000298327"/>
    </source>
</evidence>
<feature type="compositionally biased region" description="Basic and acidic residues" evidence="2">
    <location>
        <begin position="665"/>
        <end position="675"/>
    </location>
</feature>
<keyword evidence="3" id="KW-0472">Membrane</keyword>
<feature type="transmembrane region" description="Helical" evidence="3">
    <location>
        <begin position="474"/>
        <end position="495"/>
    </location>
</feature>
<dbReference type="CDD" id="cd05471">
    <property type="entry name" value="pepsin_like"/>
    <property type="match status" value="1"/>
</dbReference>
<dbReference type="Pfam" id="PF00026">
    <property type="entry name" value="Asp"/>
    <property type="match status" value="1"/>
</dbReference>
<dbReference type="AlphaFoldDB" id="A0A4Y9YWA5"/>
<accession>A0A4Y9YWA5</accession>
<evidence type="ECO:0000256" key="3">
    <source>
        <dbReference type="SAM" id="Phobius"/>
    </source>
</evidence>
<dbReference type="InterPro" id="IPR034164">
    <property type="entry name" value="Pepsin-like_dom"/>
</dbReference>
<dbReference type="InterPro" id="IPR033121">
    <property type="entry name" value="PEPTIDASE_A1"/>
</dbReference>
<evidence type="ECO:0000313" key="5">
    <source>
        <dbReference type="EMBL" id="TFY66008.1"/>
    </source>
</evidence>
<feature type="compositionally biased region" description="Low complexity" evidence="2">
    <location>
        <begin position="1"/>
        <end position="13"/>
    </location>
</feature>
<comment type="similarity">
    <text evidence="1">Belongs to the peptidase A1 family.</text>
</comment>
<proteinExistence type="inferred from homology"/>
<evidence type="ECO:0000256" key="1">
    <source>
        <dbReference type="ARBA" id="ARBA00007447"/>
    </source>
</evidence>
<dbReference type="PANTHER" id="PTHR47966:SF57">
    <property type="entry name" value="PEPTIDASE A1 DOMAIN-CONTAINING PROTEIN"/>
    <property type="match status" value="1"/>
</dbReference>
<sequence length="700" mass="74915">MSNSPSRSTPTSRWKGKARAEEPVKRDEGSGGSDGIVLSLNMVGGGFYEAVYTVSVAVGDNNQNLSLQVDTGSSDMWMASTACSSSACSNTKGRLYDTSSGRATGVSFDINYLAGDVHGSIYWDQVTLGSYSVDNQAFAAATTVDSEPLENEFDGILGLALPLNSVIAQKIPPLTGNTPDGAAFASNLFSMTPVASAPASRFFSLSLSRPDSDEIPSLLGIGRHPSQLVSDPSKITYSIVESQTTNGVLFWQTSVRAITVYSDGKVLPITLGRSTSGAVFPSAVLDSGVPFILTTTAIANGIYGALGIGPASDGNYYVPCTTPINMTITLDGQPELPLHPLDLSATPQQSSSTQSCVGLIQTAGGQLDNAANRLEDMILGVPFLRNTYTVMAYEAPNANGAFPSHTDSSVLDDESLNGSIHPMIGLLGLTNATKALDEFHTVRVLQQPLTSGGNPAGNRAQSDGGKHVSVGLEVLFGLLGFFALCVVLFVLRWVIVRRRFHRLQAAGLVPGMEGDRKSPLPSSSEFELSSQEGSFGYHDGDEAIRRFRLEEYQRRKGIGSAYTTDSQRTRVGADEADASGLKKDKDDRERYTLLDPWDPRGSLGLRDTLVGEAIDIHIHPDKDEALPPQPEHGHAHEHEHEHERTDSGSSELNRAPPRPRAPALAERHQRCDRARGPWRRGAAAGTYARGLAPVRRYCGL</sequence>
<dbReference type="Gene3D" id="2.40.70.10">
    <property type="entry name" value="Acid Proteases"/>
    <property type="match status" value="2"/>
</dbReference>
<organism evidence="5 6">
    <name type="scientific">Dentipellis fragilis</name>
    <dbReference type="NCBI Taxonomy" id="205917"/>
    <lineage>
        <taxon>Eukaryota</taxon>
        <taxon>Fungi</taxon>
        <taxon>Dikarya</taxon>
        <taxon>Basidiomycota</taxon>
        <taxon>Agaricomycotina</taxon>
        <taxon>Agaricomycetes</taxon>
        <taxon>Russulales</taxon>
        <taxon>Hericiaceae</taxon>
        <taxon>Dentipellis</taxon>
    </lineage>
</organism>
<feature type="compositionally biased region" description="Low complexity" evidence="2">
    <location>
        <begin position="519"/>
        <end position="536"/>
    </location>
</feature>
<dbReference type="EMBL" id="SEOQ01000287">
    <property type="protein sequence ID" value="TFY66008.1"/>
    <property type="molecule type" value="Genomic_DNA"/>
</dbReference>
<dbReference type="OrthoDB" id="2747330at2759"/>
<name>A0A4Y9YWA5_9AGAM</name>
<dbReference type="PROSITE" id="PS51767">
    <property type="entry name" value="PEPTIDASE_A1"/>
    <property type="match status" value="1"/>
</dbReference>
<dbReference type="Proteomes" id="UP000298327">
    <property type="component" value="Unassembled WGS sequence"/>
</dbReference>
<feature type="region of interest" description="Disordered" evidence="2">
    <location>
        <begin position="621"/>
        <end position="680"/>
    </location>
</feature>
<feature type="region of interest" description="Disordered" evidence="2">
    <location>
        <begin position="560"/>
        <end position="583"/>
    </location>
</feature>
<evidence type="ECO:0000259" key="4">
    <source>
        <dbReference type="PROSITE" id="PS51767"/>
    </source>
</evidence>
<dbReference type="InterPro" id="IPR021109">
    <property type="entry name" value="Peptidase_aspartic_dom_sf"/>
</dbReference>
<keyword evidence="3" id="KW-1133">Transmembrane helix</keyword>
<comment type="caution">
    <text evidence="5">The sequence shown here is derived from an EMBL/GenBank/DDBJ whole genome shotgun (WGS) entry which is preliminary data.</text>
</comment>
<protein>
    <recommendedName>
        <fullName evidence="4">Peptidase A1 domain-containing protein</fullName>
    </recommendedName>
</protein>